<dbReference type="Gene3D" id="3.40.50.720">
    <property type="entry name" value="NAD(P)-binding Rossmann-like Domain"/>
    <property type="match status" value="1"/>
</dbReference>
<dbReference type="Proteomes" id="UP000664132">
    <property type="component" value="Unassembled WGS sequence"/>
</dbReference>
<protein>
    <recommendedName>
        <fullName evidence="1">Alcohol dehydrogenase-like C-terminal domain-containing protein</fullName>
    </recommendedName>
</protein>
<comment type="caution">
    <text evidence="2">The sequence shown here is derived from an EMBL/GenBank/DDBJ whole genome shotgun (WGS) entry which is preliminary data.</text>
</comment>
<dbReference type="InterPro" id="IPR011032">
    <property type="entry name" value="GroES-like_sf"/>
</dbReference>
<dbReference type="PANTHER" id="PTHR43677:SF4">
    <property type="entry name" value="QUINONE OXIDOREDUCTASE-LIKE PROTEIN 2"/>
    <property type="match status" value="1"/>
</dbReference>
<dbReference type="InterPro" id="IPR036291">
    <property type="entry name" value="NAD(P)-bd_dom_sf"/>
</dbReference>
<sequence length="317" mass="33990">MSSTQTLPQVHRALVLNSTSSPPEVKTIPTPQPGPGSVIAHIEAVNVLSYASDIYNGTRQYPFPTPLPGQLVLFDTFVRGRDDPTCAFLMGIHEGYSEGSRTLMRGEWRDATFAELLIPYGGLRDIDLQPGETIIISPATGPFGSAAVKVALSMGAKVIAMGRNTDILKRLQSANDRVEIVQNTNDVETDTKALKQFGAVDAMLDISPPEASESTHIKSGILALRHGGRISLMGGITGDLAIPHGAVMHQDLKIRGKWMYDREDVNGLIKLVEVGLLKLGKKGGQEGVTVFGLDEWEEAFGAAKEYSGTGKSAVIVP</sequence>
<dbReference type="GO" id="GO:0016491">
    <property type="term" value="F:oxidoreductase activity"/>
    <property type="evidence" value="ECO:0007669"/>
    <property type="project" value="TreeGrafter"/>
</dbReference>
<dbReference type="PANTHER" id="PTHR43677">
    <property type="entry name" value="SHORT-CHAIN DEHYDROGENASE/REDUCTASE"/>
    <property type="match status" value="1"/>
</dbReference>
<dbReference type="InterPro" id="IPR013149">
    <property type="entry name" value="ADH-like_C"/>
</dbReference>
<dbReference type="Gene3D" id="3.90.180.10">
    <property type="entry name" value="Medium-chain alcohol dehydrogenases, catalytic domain"/>
    <property type="match status" value="2"/>
</dbReference>
<dbReference type="SUPFAM" id="SSF51735">
    <property type="entry name" value="NAD(P)-binding Rossmann-fold domains"/>
    <property type="match status" value="1"/>
</dbReference>
<accession>A0A8H7WDU1</accession>
<reference evidence="2" key="1">
    <citation type="submission" date="2021-02" db="EMBL/GenBank/DDBJ databases">
        <title>Genome sequence Cadophora malorum strain M34.</title>
        <authorList>
            <person name="Stefanovic E."/>
            <person name="Vu D."/>
            <person name="Scully C."/>
            <person name="Dijksterhuis J."/>
            <person name="Roader J."/>
            <person name="Houbraken J."/>
        </authorList>
    </citation>
    <scope>NUCLEOTIDE SEQUENCE</scope>
    <source>
        <strain evidence="2">M34</strain>
    </source>
</reference>
<evidence type="ECO:0000313" key="3">
    <source>
        <dbReference type="Proteomes" id="UP000664132"/>
    </source>
</evidence>
<evidence type="ECO:0000313" key="2">
    <source>
        <dbReference type="EMBL" id="KAG4423002.1"/>
    </source>
</evidence>
<feature type="domain" description="Alcohol dehydrogenase-like C-terminal" evidence="1">
    <location>
        <begin position="144"/>
        <end position="272"/>
    </location>
</feature>
<keyword evidence="3" id="KW-1185">Reference proteome</keyword>
<organism evidence="2 3">
    <name type="scientific">Cadophora malorum</name>
    <dbReference type="NCBI Taxonomy" id="108018"/>
    <lineage>
        <taxon>Eukaryota</taxon>
        <taxon>Fungi</taxon>
        <taxon>Dikarya</taxon>
        <taxon>Ascomycota</taxon>
        <taxon>Pezizomycotina</taxon>
        <taxon>Leotiomycetes</taxon>
        <taxon>Helotiales</taxon>
        <taxon>Ploettnerulaceae</taxon>
        <taxon>Cadophora</taxon>
    </lineage>
</organism>
<name>A0A8H7WDU1_9HELO</name>
<dbReference type="Pfam" id="PF00107">
    <property type="entry name" value="ADH_zinc_N"/>
    <property type="match status" value="1"/>
</dbReference>
<dbReference type="AlphaFoldDB" id="A0A8H7WDU1"/>
<evidence type="ECO:0000259" key="1">
    <source>
        <dbReference type="Pfam" id="PF00107"/>
    </source>
</evidence>
<dbReference type="OrthoDB" id="5407715at2759"/>
<dbReference type="GO" id="GO:0005739">
    <property type="term" value="C:mitochondrion"/>
    <property type="evidence" value="ECO:0007669"/>
    <property type="project" value="TreeGrafter"/>
</dbReference>
<dbReference type="EMBL" id="JAFJYH010000041">
    <property type="protein sequence ID" value="KAG4423002.1"/>
    <property type="molecule type" value="Genomic_DNA"/>
</dbReference>
<proteinExistence type="predicted"/>
<dbReference type="SUPFAM" id="SSF50129">
    <property type="entry name" value="GroES-like"/>
    <property type="match status" value="1"/>
</dbReference>
<gene>
    <name evidence="2" type="ORF">IFR04_003914</name>
</gene>
<dbReference type="InterPro" id="IPR051397">
    <property type="entry name" value="Zn-ADH-like_protein"/>
</dbReference>